<evidence type="ECO:0000256" key="2">
    <source>
        <dbReference type="SAM" id="MobiDB-lite"/>
    </source>
</evidence>
<dbReference type="Proteomes" id="UP000267251">
    <property type="component" value="Unassembled WGS sequence"/>
</dbReference>
<sequence>MQRRTGSKLGSAPMLIGRDANNSPLEAEEGSAVKTVKNLPLSQDLLQYYRDRIERHEEVLKEAEGHIEDIRLEHTTKISLETRLTARESEVAVLQGQLSEAQECVARERGRLFRIVADNDDLRARELAGRRKIRQLLLRLQDTEDGYETHSREERSREGTTHSVASTGSWEHPSCSSCSCAGASPSIRDEVSGDLDPSDLHLTISALKAQLEDSARTGEEATRRILMERRMNELVEEGKKLTRFHCDNTQELLRIQREAQVKEREAQEKMTGLYKKIEDLEGDIRTLRGQDTTAARNDHLVEDLQTNLRVARDQQRQAQEQVQDMGMERAQVMERMEARITRLTTSLQGLKKKRANELEGFGADGMVLLRQLRTFERLLVRCVPDTSDETVVNLFLSLAECIEAMSNLTRELQLASERNVRV</sequence>
<keyword evidence="1" id="KW-0175">Coiled coil</keyword>
<dbReference type="InterPro" id="IPR037696">
    <property type="entry name" value="CCDC77"/>
</dbReference>
<dbReference type="PANTHER" id="PTHR22091:SF1">
    <property type="entry name" value="COILED-COIL DOMAIN-CONTAINING PROTEIN 77"/>
    <property type="match status" value="1"/>
</dbReference>
<reference evidence="4" key="1">
    <citation type="journal article" date="2018" name="Nat. Microbiol.">
        <title>Leveraging single-cell genomics to expand the fungal tree of life.</title>
        <authorList>
            <person name="Ahrendt S.R."/>
            <person name="Quandt C.A."/>
            <person name="Ciobanu D."/>
            <person name="Clum A."/>
            <person name="Salamov A."/>
            <person name="Andreopoulos B."/>
            <person name="Cheng J.F."/>
            <person name="Woyke T."/>
            <person name="Pelin A."/>
            <person name="Henrissat B."/>
            <person name="Reynolds N.K."/>
            <person name="Benny G.L."/>
            <person name="Smith M.E."/>
            <person name="James T.Y."/>
            <person name="Grigoriev I.V."/>
        </authorList>
    </citation>
    <scope>NUCLEOTIDE SEQUENCE [LARGE SCALE GENOMIC DNA]</scope>
</reference>
<keyword evidence="4" id="KW-1185">Reference proteome</keyword>
<feature type="region of interest" description="Disordered" evidence="2">
    <location>
        <begin position="1"/>
        <end position="29"/>
    </location>
</feature>
<feature type="coiled-coil region" evidence="1">
    <location>
        <begin position="46"/>
        <end position="73"/>
    </location>
</feature>
<dbReference type="AlphaFoldDB" id="A0A4P9YAD8"/>
<evidence type="ECO:0000313" key="3">
    <source>
        <dbReference type="EMBL" id="RKP15451.1"/>
    </source>
</evidence>
<feature type="region of interest" description="Disordered" evidence="2">
    <location>
        <begin position="145"/>
        <end position="176"/>
    </location>
</feature>
<feature type="compositionally biased region" description="Basic and acidic residues" evidence="2">
    <location>
        <begin position="147"/>
        <end position="160"/>
    </location>
</feature>
<evidence type="ECO:0000313" key="4">
    <source>
        <dbReference type="Proteomes" id="UP000267251"/>
    </source>
</evidence>
<proteinExistence type="predicted"/>
<feature type="coiled-coil region" evidence="1">
    <location>
        <begin position="263"/>
        <end position="353"/>
    </location>
</feature>
<dbReference type="PANTHER" id="PTHR22091">
    <property type="entry name" value="COILED-COIL DOMAIN-CONTAINING PROTEIN 77"/>
    <property type="match status" value="1"/>
</dbReference>
<name>A0A4P9YAD8_9FUNG</name>
<organism evidence="3 4">
    <name type="scientific">Piptocephalis cylindrospora</name>
    <dbReference type="NCBI Taxonomy" id="1907219"/>
    <lineage>
        <taxon>Eukaryota</taxon>
        <taxon>Fungi</taxon>
        <taxon>Fungi incertae sedis</taxon>
        <taxon>Zoopagomycota</taxon>
        <taxon>Zoopagomycotina</taxon>
        <taxon>Zoopagomycetes</taxon>
        <taxon>Zoopagales</taxon>
        <taxon>Piptocephalidaceae</taxon>
        <taxon>Piptocephalis</taxon>
    </lineage>
</organism>
<gene>
    <name evidence="3" type="ORF">BJ684DRAFT_18227</name>
</gene>
<evidence type="ECO:0000256" key="1">
    <source>
        <dbReference type="SAM" id="Coils"/>
    </source>
</evidence>
<protein>
    <submittedName>
        <fullName evidence="3">Uncharacterized protein</fullName>
    </submittedName>
</protein>
<dbReference type="OrthoDB" id="191169at2759"/>
<accession>A0A4P9YAD8</accession>
<dbReference type="EMBL" id="KZ987731">
    <property type="protein sequence ID" value="RKP15451.1"/>
    <property type="molecule type" value="Genomic_DNA"/>
</dbReference>